<proteinExistence type="predicted"/>
<dbReference type="RefSeq" id="WP_144440298.1">
    <property type="nucleotide sequence ID" value="NZ_AP014924.1"/>
</dbReference>
<sequence>MTGALIGGPKERPRHDRSDCIQRLSQVDDEIRALQQRLNHLPRQSQEAREVEEELDRLIVEYLRLKEACGDQGAGR</sequence>
<dbReference type="AlphaFoldDB" id="A0A0K2SHW6"/>
<reference evidence="3" key="2">
    <citation type="journal article" date="2016" name="Int. J. Syst. Evol. Microbiol.">
        <title>Complete genome sequence and cell structure of Limnochorda pilosa, a Gram-negative spore-former within the phylum Firmicutes.</title>
        <authorList>
            <person name="Watanabe M."/>
            <person name="Kojima H."/>
            <person name="Fukui M."/>
        </authorList>
    </citation>
    <scope>NUCLEOTIDE SEQUENCE [LARGE SCALE GENOMIC DNA]</scope>
    <source>
        <strain evidence="3">HC45</strain>
    </source>
</reference>
<organism evidence="2 3">
    <name type="scientific">Limnochorda pilosa</name>
    <dbReference type="NCBI Taxonomy" id="1555112"/>
    <lineage>
        <taxon>Bacteria</taxon>
        <taxon>Bacillati</taxon>
        <taxon>Bacillota</taxon>
        <taxon>Limnochordia</taxon>
        <taxon>Limnochordales</taxon>
        <taxon>Limnochordaceae</taxon>
        <taxon>Limnochorda</taxon>
    </lineage>
</organism>
<dbReference type="EMBL" id="AP014924">
    <property type="protein sequence ID" value="BAS26444.1"/>
    <property type="molecule type" value="Genomic_DNA"/>
</dbReference>
<evidence type="ECO:0000313" key="3">
    <source>
        <dbReference type="Proteomes" id="UP000065807"/>
    </source>
</evidence>
<evidence type="ECO:0000313" key="2">
    <source>
        <dbReference type="EMBL" id="BAS26444.1"/>
    </source>
</evidence>
<keyword evidence="1" id="KW-0175">Coiled coil</keyword>
<name>A0A0K2SHW6_LIMPI</name>
<dbReference type="STRING" id="1555112.LIP_0587"/>
<evidence type="ECO:0000256" key="1">
    <source>
        <dbReference type="SAM" id="Coils"/>
    </source>
</evidence>
<reference evidence="3" key="1">
    <citation type="submission" date="2015-07" db="EMBL/GenBank/DDBJ databases">
        <title>Complete genome sequence and phylogenetic analysis of Limnochorda pilosa.</title>
        <authorList>
            <person name="Watanabe M."/>
            <person name="Kojima H."/>
            <person name="Fukui M."/>
        </authorList>
    </citation>
    <scope>NUCLEOTIDE SEQUENCE [LARGE SCALE GENOMIC DNA]</scope>
    <source>
        <strain evidence="3">HC45</strain>
    </source>
</reference>
<keyword evidence="3" id="KW-1185">Reference proteome</keyword>
<gene>
    <name evidence="2" type="ORF">LIP_0587</name>
</gene>
<dbReference type="Proteomes" id="UP000065807">
    <property type="component" value="Chromosome"/>
</dbReference>
<feature type="coiled-coil region" evidence="1">
    <location>
        <begin position="41"/>
        <end position="68"/>
    </location>
</feature>
<dbReference type="KEGG" id="lpil:LIP_0587"/>
<accession>A0A0K2SHW6</accession>
<protein>
    <submittedName>
        <fullName evidence="2">Uncharacterized protein</fullName>
    </submittedName>
</protein>